<dbReference type="Proteomes" id="UP000245793">
    <property type="component" value="Unassembled WGS sequence"/>
</dbReference>
<dbReference type="GO" id="GO:0003677">
    <property type="term" value="F:DNA binding"/>
    <property type="evidence" value="ECO:0007669"/>
    <property type="project" value="UniProtKB-KW"/>
</dbReference>
<organism evidence="5 6">
    <name type="scientific">Ezakiella coagulans</name>
    <dbReference type="NCBI Taxonomy" id="46507"/>
    <lineage>
        <taxon>Bacteria</taxon>
        <taxon>Bacillati</taxon>
        <taxon>Bacillota</taxon>
        <taxon>Tissierellia</taxon>
        <taxon>Ezakiella</taxon>
    </lineage>
</organism>
<evidence type="ECO:0000313" key="6">
    <source>
        <dbReference type="Proteomes" id="UP000245793"/>
    </source>
</evidence>
<dbReference type="PROSITE" id="PS00622">
    <property type="entry name" value="HTH_LUXR_1"/>
    <property type="match status" value="1"/>
</dbReference>
<keyword evidence="3" id="KW-0804">Transcription</keyword>
<gene>
    <name evidence="5" type="ORF">C7381_11046</name>
</gene>
<evidence type="ECO:0000259" key="4">
    <source>
        <dbReference type="PROSITE" id="PS50043"/>
    </source>
</evidence>
<dbReference type="PANTHER" id="PTHR44688:SF16">
    <property type="entry name" value="DNA-BINDING TRANSCRIPTIONAL ACTIVATOR DEVR_DOSR"/>
    <property type="match status" value="1"/>
</dbReference>
<dbReference type="Gene3D" id="1.10.10.10">
    <property type="entry name" value="Winged helix-like DNA-binding domain superfamily/Winged helix DNA-binding domain"/>
    <property type="match status" value="1"/>
</dbReference>
<dbReference type="EMBL" id="QEKV01000010">
    <property type="protein sequence ID" value="PVY89208.1"/>
    <property type="molecule type" value="Genomic_DNA"/>
</dbReference>
<dbReference type="AlphaFoldDB" id="A0A2U1DNG1"/>
<feature type="domain" description="HTH luxR-type" evidence="4">
    <location>
        <begin position="16"/>
        <end position="78"/>
    </location>
</feature>
<keyword evidence="6" id="KW-1185">Reference proteome</keyword>
<dbReference type="SMART" id="SM00421">
    <property type="entry name" value="HTH_LUXR"/>
    <property type="match status" value="1"/>
</dbReference>
<dbReference type="GO" id="GO:0006355">
    <property type="term" value="P:regulation of DNA-templated transcription"/>
    <property type="evidence" value="ECO:0007669"/>
    <property type="project" value="InterPro"/>
</dbReference>
<reference evidence="5 6" key="1">
    <citation type="submission" date="2018-04" db="EMBL/GenBank/DDBJ databases">
        <title>Genomic Encyclopedia of Type Strains, Phase IV (KMG-IV): sequencing the most valuable type-strain genomes for metagenomic binning, comparative biology and taxonomic classification.</title>
        <authorList>
            <person name="Goeker M."/>
        </authorList>
    </citation>
    <scope>NUCLEOTIDE SEQUENCE [LARGE SCALE GENOMIC DNA]</scope>
    <source>
        <strain evidence="5 6">DSM 20705</strain>
    </source>
</reference>
<dbReference type="InterPro" id="IPR016032">
    <property type="entry name" value="Sig_transdc_resp-reg_C-effctor"/>
</dbReference>
<dbReference type="PANTHER" id="PTHR44688">
    <property type="entry name" value="DNA-BINDING TRANSCRIPTIONAL ACTIVATOR DEVR_DOSR"/>
    <property type="match status" value="1"/>
</dbReference>
<sequence>MGELIYQNSTHEVMLGSVKSTEFTHREIQVLRLLTIGEGNEEITAKLKISQNTIKTHIKHLLKKRVSKAVPNLRYSRE</sequence>
<name>A0A2U1DNG1_9FIRM</name>
<keyword evidence="2" id="KW-0238">DNA-binding</keyword>
<evidence type="ECO:0000256" key="1">
    <source>
        <dbReference type="ARBA" id="ARBA00023015"/>
    </source>
</evidence>
<dbReference type="InterPro" id="IPR036388">
    <property type="entry name" value="WH-like_DNA-bd_sf"/>
</dbReference>
<dbReference type="SUPFAM" id="SSF46894">
    <property type="entry name" value="C-terminal effector domain of the bipartite response regulators"/>
    <property type="match status" value="1"/>
</dbReference>
<keyword evidence="1" id="KW-0805">Transcription regulation</keyword>
<dbReference type="PRINTS" id="PR00038">
    <property type="entry name" value="HTHLUXR"/>
</dbReference>
<comment type="caution">
    <text evidence="5">The sequence shown here is derived from an EMBL/GenBank/DDBJ whole genome shotgun (WGS) entry which is preliminary data.</text>
</comment>
<protein>
    <submittedName>
        <fullName evidence="5">Regulatory LuxR family protein</fullName>
    </submittedName>
</protein>
<accession>A0A2U1DNG1</accession>
<dbReference type="Pfam" id="PF00196">
    <property type="entry name" value="GerE"/>
    <property type="match status" value="1"/>
</dbReference>
<evidence type="ECO:0000256" key="2">
    <source>
        <dbReference type="ARBA" id="ARBA00023125"/>
    </source>
</evidence>
<proteinExistence type="predicted"/>
<dbReference type="PROSITE" id="PS50043">
    <property type="entry name" value="HTH_LUXR_2"/>
    <property type="match status" value="1"/>
</dbReference>
<evidence type="ECO:0000313" key="5">
    <source>
        <dbReference type="EMBL" id="PVY89208.1"/>
    </source>
</evidence>
<dbReference type="CDD" id="cd06170">
    <property type="entry name" value="LuxR_C_like"/>
    <property type="match status" value="1"/>
</dbReference>
<evidence type="ECO:0000256" key="3">
    <source>
        <dbReference type="ARBA" id="ARBA00023163"/>
    </source>
</evidence>
<dbReference type="InterPro" id="IPR000792">
    <property type="entry name" value="Tscrpt_reg_LuxR_C"/>
</dbReference>